<dbReference type="PROSITE" id="PS00107">
    <property type="entry name" value="PROTEIN_KINASE_ATP"/>
    <property type="match status" value="1"/>
</dbReference>
<dbReference type="InParanoid" id="D8RT46"/>
<reference evidence="3 4" key="1">
    <citation type="journal article" date="2011" name="Science">
        <title>The Selaginella genome identifies genetic changes associated with the evolution of vascular plants.</title>
        <authorList>
            <person name="Banks J.A."/>
            <person name="Nishiyama T."/>
            <person name="Hasebe M."/>
            <person name="Bowman J.L."/>
            <person name="Gribskov M."/>
            <person name="dePamphilis C."/>
            <person name="Albert V.A."/>
            <person name="Aono N."/>
            <person name="Aoyama T."/>
            <person name="Ambrose B.A."/>
            <person name="Ashton N.W."/>
            <person name="Axtell M.J."/>
            <person name="Barker E."/>
            <person name="Barker M.S."/>
            <person name="Bennetzen J.L."/>
            <person name="Bonawitz N.D."/>
            <person name="Chapple C."/>
            <person name="Cheng C."/>
            <person name="Correa L.G."/>
            <person name="Dacre M."/>
            <person name="DeBarry J."/>
            <person name="Dreyer I."/>
            <person name="Elias M."/>
            <person name="Engstrom E.M."/>
            <person name="Estelle M."/>
            <person name="Feng L."/>
            <person name="Finet C."/>
            <person name="Floyd S.K."/>
            <person name="Frommer W.B."/>
            <person name="Fujita T."/>
            <person name="Gramzow L."/>
            <person name="Gutensohn M."/>
            <person name="Harholt J."/>
            <person name="Hattori M."/>
            <person name="Heyl A."/>
            <person name="Hirai T."/>
            <person name="Hiwatashi Y."/>
            <person name="Ishikawa M."/>
            <person name="Iwata M."/>
            <person name="Karol K.G."/>
            <person name="Koehler B."/>
            <person name="Kolukisaoglu U."/>
            <person name="Kubo M."/>
            <person name="Kurata T."/>
            <person name="Lalonde S."/>
            <person name="Li K."/>
            <person name="Li Y."/>
            <person name="Litt A."/>
            <person name="Lyons E."/>
            <person name="Manning G."/>
            <person name="Maruyama T."/>
            <person name="Michael T.P."/>
            <person name="Mikami K."/>
            <person name="Miyazaki S."/>
            <person name="Morinaga S."/>
            <person name="Murata T."/>
            <person name="Mueller-Roeber B."/>
            <person name="Nelson D.R."/>
            <person name="Obara M."/>
            <person name="Oguri Y."/>
            <person name="Olmstead R.G."/>
            <person name="Onodera N."/>
            <person name="Petersen B.L."/>
            <person name="Pils B."/>
            <person name="Prigge M."/>
            <person name="Rensing S.A."/>
            <person name="Riano-Pachon D.M."/>
            <person name="Roberts A.W."/>
            <person name="Sato Y."/>
            <person name="Scheller H.V."/>
            <person name="Schulz B."/>
            <person name="Schulz C."/>
            <person name="Shakirov E.V."/>
            <person name="Shibagaki N."/>
            <person name="Shinohara N."/>
            <person name="Shippen D.E."/>
            <person name="Soerensen I."/>
            <person name="Sotooka R."/>
            <person name="Sugimoto N."/>
            <person name="Sugita M."/>
            <person name="Sumikawa N."/>
            <person name="Tanurdzic M."/>
            <person name="Theissen G."/>
            <person name="Ulvskov P."/>
            <person name="Wakazuki S."/>
            <person name="Weng J.K."/>
            <person name="Willats W.W."/>
            <person name="Wipf D."/>
            <person name="Wolf P.G."/>
            <person name="Yang L."/>
            <person name="Zimmer A.D."/>
            <person name="Zhu Q."/>
            <person name="Mitros T."/>
            <person name="Hellsten U."/>
            <person name="Loque D."/>
            <person name="Otillar R."/>
            <person name="Salamov A."/>
            <person name="Schmutz J."/>
            <person name="Shapiro H."/>
            <person name="Lindquist E."/>
            <person name="Lucas S."/>
            <person name="Rokhsar D."/>
            <person name="Grigoriev I.V."/>
        </authorList>
    </citation>
    <scope>NUCLEOTIDE SEQUENCE [LARGE SCALE GENOMIC DNA]</scope>
</reference>
<name>D8RT46_SELML</name>
<evidence type="ECO:0000256" key="1">
    <source>
        <dbReference type="PROSITE-ProRule" id="PRU10141"/>
    </source>
</evidence>
<feature type="non-terminal residue" evidence="3">
    <location>
        <position position="274"/>
    </location>
</feature>
<dbReference type="GO" id="GO:0045088">
    <property type="term" value="P:regulation of innate immune response"/>
    <property type="evidence" value="ECO:0000318"/>
    <property type="project" value="GO_Central"/>
</dbReference>
<dbReference type="InterPro" id="IPR000719">
    <property type="entry name" value="Prot_kinase_dom"/>
</dbReference>
<accession>D8RT46</accession>
<dbReference type="SUPFAM" id="SSF56112">
    <property type="entry name" value="Protein kinase-like (PK-like)"/>
    <property type="match status" value="1"/>
</dbReference>
<keyword evidence="4" id="KW-1185">Reference proteome</keyword>
<dbReference type="eggNOG" id="KOG1187">
    <property type="taxonomic scope" value="Eukaryota"/>
</dbReference>
<dbReference type="Pfam" id="PF00069">
    <property type="entry name" value="Pkinase"/>
    <property type="match status" value="1"/>
</dbReference>
<gene>
    <name evidence="3" type="ORF">SELMODRAFT_14302</name>
</gene>
<dbReference type="GO" id="GO:0004672">
    <property type="term" value="F:protein kinase activity"/>
    <property type="evidence" value="ECO:0000318"/>
    <property type="project" value="GO_Central"/>
</dbReference>
<dbReference type="PANTHER" id="PTHR48055:SF6">
    <property type="entry name" value="LEUCINE-RICH REPEAT RECEPTOR PROTEIN KINASE MSP1"/>
    <property type="match status" value="1"/>
</dbReference>
<dbReference type="HOGENOM" id="CLU_000288_21_4_1"/>
<dbReference type="PROSITE" id="PS50011">
    <property type="entry name" value="PROTEIN_KINASE_DOM"/>
    <property type="match status" value="1"/>
</dbReference>
<dbReference type="GO" id="GO:0005524">
    <property type="term" value="F:ATP binding"/>
    <property type="evidence" value="ECO:0007669"/>
    <property type="project" value="UniProtKB-UniRule"/>
</dbReference>
<dbReference type="SMART" id="SM00220">
    <property type="entry name" value="S_TKc"/>
    <property type="match status" value="1"/>
</dbReference>
<dbReference type="InterPro" id="IPR011009">
    <property type="entry name" value="Kinase-like_dom_sf"/>
</dbReference>
<dbReference type="Gramene" id="EFJ24444">
    <property type="protein sequence ID" value="EFJ24444"/>
    <property type="gene ID" value="SELMODRAFT_14302"/>
</dbReference>
<feature type="non-terminal residue" evidence="3">
    <location>
        <position position="1"/>
    </location>
</feature>
<evidence type="ECO:0000313" key="4">
    <source>
        <dbReference type="Proteomes" id="UP000001514"/>
    </source>
</evidence>
<protein>
    <recommendedName>
        <fullName evidence="2">Protein kinase domain-containing protein</fullName>
    </recommendedName>
</protein>
<keyword evidence="1" id="KW-0067">ATP-binding</keyword>
<dbReference type="InterPro" id="IPR017441">
    <property type="entry name" value="Protein_kinase_ATP_BS"/>
</dbReference>
<dbReference type="AlphaFoldDB" id="D8RT46"/>
<proteinExistence type="predicted"/>
<dbReference type="InterPro" id="IPR051564">
    <property type="entry name" value="LRR_receptor-like_kinase"/>
</dbReference>
<dbReference type="Gene3D" id="3.30.200.20">
    <property type="entry name" value="Phosphorylase Kinase, domain 1"/>
    <property type="match status" value="1"/>
</dbReference>
<dbReference type="EMBL" id="GL377589">
    <property type="protein sequence ID" value="EFJ24444.1"/>
    <property type="molecule type" value="Genomic_DNA"/>
</dbReference>
<sequence length="274" mass="30246">YSAKTVRMITDDFNNTNLIGVGGMSTVYKGVFPDGNQVAVKRLRPEFYNAKTNTNFNLERKLLLDVKHPNIVQVLGSCNSGNLKVLILENMPNGNLDMHPNLPWSHRMDIAGGVAQALAYLHGEWQGANPMHCDLKASSVLLDEKFNAHITDVRLANQSSTIISDGTFSGSIGYMPPAEYALSTVPTKAGDVYSFGTLVMELLTGVKPDASMPMDSNLQAMVRQAFPDKLHSVLDPQILDYNFRDQITMCTKIALHCTNDLPIDRPSMRDVLDM</sequence>
<evidence type="ECO:0000313" key="3">
    <source>
        <dbReference type="EMBL" id="EFJ24444.1"/>
    </source>
</evidence>
<dbReference type="PANTHER" id="PTHR48055">
    <property type="entry name" value="LEUCINE-RICH REPEAT RECEPTOR PROTEIN KINASE EMS1"/>
    <property type="match status" value="1"/>
</dbReference>
<dbReference type="Proteomes" id="UP000001514">
    <property type="component" value="Unassembled WGS sequence"/>
</dbReference>
<evidence type="ECO:0000259" key="2">
    <source>
        <dbReference type="PROSITE" id="PS50011"/>
    </source>
</evidence>
<dbReference type="KEGG" id="smo:SELMODRAFT_14302"/>
<organism evidence="4">
    <name type="scientific">Selaginella moellendorffii</name>
    <name type="common">Spikemoss</name>
    <dbReference type="NCBI Taxonomy" id="88036"/>
    <lineage>
        <taxon>Eukaryota</taxon>
        <taxon>Viridiplantae</taxon>
        <taxon>Streptophyta</taxon>
        <taxon>Embryophyta</taxon>
        <taxon>Tracheophyta</taxon>
        <taxon>Lycopodiopsida</taxon>
        <taxon>Selaginellales</taxon>
        <taxon>Selaginellaceae</taxon>
        <taxon>Selaginella</taxon>
    </lineage>
</organism>
<keyword evidence="1" id="KW-0547">Nucleotide-binding</keyword>
<feature type="domain" description="Protein kinase" evidence="2">
    <location>
        <begin position="13"/>
        <end position="274"/>
    </location>
</feature>
<feature type="binding site" evidence="1">
    <location>
        <position position="41"/>
    </location>
    <ligand>
        <name>ATP</name>
        <dbReference type="ChEBI" id="CHEBI:30616"/>
    </ligand>
</feature>
<dbReference type="Gene3D" id="1.10.510.10">
    <property type="entry name" value="Transferase(Phosphotransferase) domain 1"/>
    <property type="match status" value="1"/>
</dbReference>